<dbReference type="InterPro" id="IPR003474">
    <property type="entry name" value="Glcn_transporter"/>
</dbReference>
<feature type="compositionally biased region" description="Low complexity" evidence="1">
    <location>
        <begin position="226"/>
        <end position="244"/>
    </location>
</feature>
<feature type="transmembrane region" description="Helical" evidence="2">
    <location>
        <begin position="100"/>
        <end position="133"/>
    </location>
</feature>
<sequence length="481" mass="48434">MGTAGLFITALLAVVLLLVLVIRFELPAFVSLLLVSMGTALVAGVPIGEVVPTMVAGMGKVLGSVAIVVGLGSMLGRLIEVSGGADHLARKFTQVLGPKRVIVALTAAAFILGIPVFFDVAFIILAPIVFAFAKIAKLNPLKVGLPVGAVLLTLHVTVPPHPGPVAAAALTGADVGLLTVLSLVIGAIVSVIGYFAAKLFDVRKIVLGDSPATEAVDQHDSSTPADSDGPGAVSPGSPSSGGVATAISTATRTQPTTKTPGTGTIIGLILLPIVLMMLGSTLSTVLGKEHDFTPIASFIGAPTTALLVGVLVAYLVIGHRTGWTKTKRSLVADSALPIVAVIIFVTGAGGVFANVLVESGIGDALTNSLTSIGLPVIVAGFLISQALRAAQGSATVAILTTGGLLADAIASGGYSPLQIALITLAIGFGGLGLSHINDSGFWIVTKYLGLSVADGLRTWTVLTTICGVSGFLLTWAAFAIV</sequence>
<dbReference type="PANTHER" id="PTHR30354:SF25">
    <property type="entry name" value="INNER MEMBRANE PERMEASE YGBN"/>
    <property type="match status" value="1"/>
</dbReference>
<dbReference type="PIRSF" id="PIRSF002746">
    <property type="entry name" value="Gluconate_transporter"/>
    <property type="match status" value="1"/>
</dbReference>
<dbReference type="OrthoDB" id="4325159at2"/>
<feature type="region of interest" description="Disordered" evidence="1">
    <location>
        <begin position="214"/>
        <end position="244"/>
    </location>
</feature>
<evidence type="ECO:0000313" key="4">
    <source>
        <dbReference type="Proteomes" id="UP000008914"/>
    </source>
</evidence>
<evidence type="ECO:0000256" key="2">
    <source>
        <dbReference type="SAM" id="Phobius"/>
    </source>
</evidence>
<feature type="transmembrane region" description="Helical" evidence="2">
    <location>
        <begin position="369"/>
        <end position="387"/>
    </location>
</feature>
<dbReference type="STRING" id="710696.Intca_1124"/>
<reference evidence="3 4" key="1">
    <citation type="journal article" date="2010" name="Stand. Genomic Sci.">
        <title>Complete genome sequence of Intrasporangium calvum type strain (7 KIP).</title>
        <authorList>
            <person name="Del Rio T.G."/>
            <person name="Chertkov O."/>
            <person name="Yasawong M."/>
            <person name="Lucas S."/>
            <person name="Deshpande S."/>
            <person name="Cheng J.F."/>
            <person name="Detter C."/>
            <person name="Tapia R."/>
            <person name="Han C."/>
            <person name="Goodwin L."/>
            <person name="Pitluck S."/>
            <person name="Liolios K."/>
            <person name="Ivanova N."/>
            <person name="Mavromatis K."/>
            <person name="Pati A."/>
            <person name="Chen A."/>
            <person name="Palaniappan K."/>
            <person name="Land M."/>
            <person name="Hauser L."/>
            <person name="Chang Y.J."/>
            <person name="Jeffries C.D."/>
            <person name="Rohde M."/>
            <person name="Pukall R."/>
            <person name="Sikorski J."/>
            <person name="Goker M."/>
            <person name="Woyke T."/>
            <person name="Bristow J."/>
            <person name="Eisen J.A."/>
            <person name="Markowitz V."/>
            <person name="Hugenholtz P."/>
            <person name="Kyrpides N.C."/>
            <person name="Klenk H.P."/>
            <person name="Lapidus A."/>
        </authorList>
    </citation>
    <scope>NUCLEOTIDE SEQUENCE [LARGE SCALE GENOMIC DNA]</scope>
    <source>
        <strain evidence="4">ATCC 23552 / DSM 43043 / JCM 3097 / NBRC 12989 / 7 KIP</strain>
    </source>
</reference>
<feature type="transmembrane region" description="Helical" evidence="2">
    <location>
        <begin position="338"/>
        <end position="357"/>
    </location>
</feature>
<keyword evidence="4" id="KW-1185">Reference proteome</keyword>
<feature type="transmembrane region" description="Helical" evidence="2">
    <location>
        <begin position="29"/>
        <end position="48"/>
    </location>
</feature>
<dbReference type="GO" id="GO:0005886">
    <property type="term" value="C:plasma membrane"/>
    <property type="evidence" value="ECO:0007669"/>
    <property type="project" value="TreeGrafter"/>
</dbReference>
<organism evidence="3 4">
    <name type="scientific">Intrasporangium calvum (strain ATCC 23552 / DSM 43043 / JCM 3097 / NBRC 12989 / NCIMB 10167 / NRRL B-3866 / 7 KIP)</name>
    <dbReference type="NCBI Taxonomy" id="710696"/>
    <lineage>
        <taxon>Bacteria</taxon>
        <taxon>Bacillati</taxon>
        <taxon>Actinomycetota</taxon>
        <taxon>Actinomycetes</taxon>
        <taxon>Micrococcales</taxon>
        <taxon>Intrasporangiaceae</taxon>
        <taxon>Intrasporangium</taxon>
    </lineage>
</organism>
<feature type="transmembrane region" description="Helical" evidence="2">
    <location>
        <begin position="175"/>
        <end position="197"/>
    </location>
</feature>
<accession>E6SE32</accession>
<feature type="transmembrane region" description="Helical" evidence="2">
    <location>
        <begin position="295"/>
        <end position="317"/>
    </location>
</feature>
<dbReference type="RefSeq" id="WP_013491963.1">
    <property type="nucleotide sequence ID" value="NC_014830.1"/>
</dbReference>
<protein>
    <submittedName>
        <fullName evidence="3">Gluconate transporter</fullName>
    </submittedName>
</protein>
<proteinExistence type="predicted"/>
<dbReference type="HOGENOM" id="CLU_027949_0_2_11"/>
<dbReference type="EMBL" id="CP002343">
    <property type="protein sequence ID" value="ADU47645.1"/>
    <property type="molecule type" value="Genomic_DNA"/>
</dbReference>
<keyword evidence="2" id="KW-0472">Membrane</keyword>
<dbReference type="PANTHER" id="PTHR30354">
    <property type="entry name" value="GNT FAMILY GLUCONATE TRANSPORTER"/>
    <property type="match status" value="1"/>
</dbReference>
<dbReference type="GO" id="GO:0015128">
    <property type="term" value="F:gluconate transmembrane transporter activity"/>
    <property type="evidence" value="ECO:0007669"/>
    <property type="project" value="InterPro"/>
</dbReference>
<keyword evidence="2" id="KW-0812">Transmembrane</keyword>
<feature type="transmembrane region" description="Helical" evidence="2">
    <location>
        <begin position="262"/>
        <end position="283"/>
    </location>
</feature>
<gene>
    <name evidence="3" type="ordered locus">Intca_1124</name>
</gene>
<feature type="transmembrane region" description="Helical" evidence="2">
    <location>
        <begin position="420"/>
        <end position="444"/>
    </location>
</feature>
<dbReference type="AlphaFoldDB" id="E6SE32"/>
<feature type="transmembrane region" description="Helical" evidence="2">
    <location>
        <begin position="6"/>
        <end position="22"/>
    </location>
</feature>
<dbReference type="NCBIfam" id="NF007332">
    <property type="entry name" value="PRK09821.1"/>
    <property type="match status" value="1"/>
</dbReference>
<name>E6SE32_INTC7</name>
<keyword evidence="2" id="KW-1133">Transmembrane helix</keyword>
<feature type="transmembrane region" description="Helical" evidence="2">
    <location>
        <begin position="456"/>
        <end position="480"/>
    </location>
</feature>
<evidence type="ECO:0000313" key="3">
    <source>
        <dbReference type="EMBL" id="ADU47645.1"/>
    </source>
</evidence>
<dbReference type="Pfam" id="PF02447">
    <property type="entry name" value="GntP_permease"/>
    <property type="match status" value="2"/>
</dbReference>
<dbReference type="eggNOG" id="COG2610">
    <property type="taxonomic scope" value="Bacteria"/>
</dbReference>
<feature type="transmembrane region" description="Helical" evidence="2">
    <location>
        <begin position="394"/>
        <end position="414"/>
    </location>
</feature>
<dbReference type="KEGG" id="ica:Intca_1124"/>
<evidence type="ECO:0000256" key="1">
    <source>
        <dbReference type="SAM" id="MobiDB-lite"/>
    </source>
</evidence>
<feature type="transmembrane region" description="Helical" evidence="2">
    <location>
        <begin position="54"/>
        <end position="79"/>
    </location>
</feature>
<dbReference type="Proteomes" id="UP000008914">
    <property type="component" value="Chromosome"/>
</dbReference>